<dbReference type="Proteomes" id="UP000198226">
    <property type="component" value="Chromosome I"/>
</dbReference>
<dbReference type="GO" id="GO:0004497">
    <property type="term" value="F:monooxygenase activity"/>
    <property type="evidence" value="ECO:0007669"/>
    <property type="project" value="InterPro"/>
</dbReference>
<organism evidence="2 3">
    <name type="scientific">Micromonospora rifamycinica</name>
    <dbReference type="NCBI Taxonomy" id="291594"/>
    <lineage>
        <taxon>Bacteria</taxon>
        <taxon>Bacillati</taxon>
        <taxon>Actinomycetota</taxon>
        <taxon>Actinomycetes</taxon>
        <taxon>Micromonosporales</taxon>
        <taxon>Micromonosporaceae</taxon>
        <taxon>Micromonospora</taxon>
    </lineage>
</organism>
<accession>A0A109IHD1</accession>
<evidence type="ECO:0000256" key="1">
    <source>
        <dbReference type="ARBA" id="ARBA00038396"/>
    </source>
</evidence>
<dbReference type="InterPro" id="IPR050816">
    <property type="entry name" value="Flavin-dep_Halogenase_NPB"/>
</dbReference>
<reference evidence="3" key="1">
    <citation type="submission" date="2016-06" db="EMBL/GenBank/DDBJ databases">
        <authorList>
            <person name="Varghese N."/>
            <person name="Submissions Spin"/>
        </authorList>
    </citation>
    <scope>NUCLEOTIDE SEQUENCE [LARGE SCALE GENOMIC DNA]</scope>
    <source>
        <strain evidence="3">DSM 44983</strain>
    </source>
</reference>
<dbReference type="OrthoDB" id="103324at2"/>
<gene>
    <name evidence="2" type="ORF">GA0070623_1504</name>
</gene>
<dbReference type="Gene3D" id="3.50.50.60">
    <property type="entry name" value="FAD/NAD(P)-binding domain"/>
    <property type="match status" value="1"/>
</dbReference>
<dbReference type="InterPro" id="IPR036188">
    <property type="entry name" value="FAD/NAD-bd_sf"/>
</dbReference>
<keyword evidence="3" id="KW-1185">Reference proteome</keyword>
<dbReference type="Gene3D" id="3.30.9.100">
    <property type="match status" value="1"/>
</dbReference>
<dbReference type="EMBL" id="LT607752">
    <property type="protein sequence ID" value="SCG47753.1"/>
    <property type="molecule type" value="Genomic_DNA"/>
</dbReference>
<evidence type="ECO:0000313" key="2">
    <source>
        <dbReference type="EMBL" id="SCG47753.1"/>
    </source>
</evidence>
<proteinExistence type="inferred from homology"/>
<name>A0A109IHD1_9ACTN</name>
<dbReference type="PANTHER" id="PTHR43747">
    <property type="entry name" value="FAD-BINDING PROTEIN"/>
    <property type="match status" value="1"/>
</dbReference>
<sequence>MSRPQIPERMADAMPKVIVIGGGPGGSTAAGLLARGGAEVKLLERAEFPRYHIGESITTSCRAIIDYVGALDKVNACGFTSKTGVLMRWGREQDWIIDWTAQFGSDTRSWQVDREIFDKVLLDNAADSGAEVVQQAHVKRVLFDGDRAVGVEWQAADGELRVETADYVVDASGRAGLISAQHYHNRRPHEIFRNVAIWGYWENAELLPGSPDGGINVISSPDGWYWLIPLRNNRFSVGFVTHKTNFVERRREFDTQEAMLAAMIDESDTMKRVLAQATQLPDVRVEQDFSYAADKFCGDGYYLVGDSACFLDPLLSTGVHLAMYSGMLAAASILSLDRGEVNEPEAQAFFESLYRNAYHRLFTLVISFYQQHAGKDRYFALADTLSRAAQGDGAQSADLAFGEIIAGLTDLREAADQAGKAAAPITETIDAAATGGAKPVQELLGAAEQARRRAEEAAPNQRLTMAPMYIDANDLYDAASGLYLVTEPRLGISRVSSEATVPAG</sequence>
<dbReference type="Pfam" id="PF04820">
    <property type="entry name" value="Trp_halogenase"/>
    <property type="match status" value="2"/>
</dbReference>
<dbReference type="AlphaFoldDB" id="A0A109IHD1"/>
<comment type="similarity">
    <text evidence="1">Belongs to the flavin-dependent halogenase family. Bacterial tryptophan halogenase subfamily.</text>
</comment>
<dbReference type="InterPro" id="IPR006905">
    <property type="entry name" value="Flavin_halogenase"/>
</dbReference>
<protein>
    <submittedName>
        <fullName evidence="2">Dehydrogenase (Flavoprotein)</fullName>
    </submittedName>
</protein>
<dbReference type="SUPFAM" id="SSF51905">
    <property type="entry name" value="FAD/NAD(P)-binding domain"/>
    <property type="match status" value="1"/>
</dbReference>
<dbReference type="PANTHER" id="PTHR43747:SF1">
    <property type="entry name" value="SLR1998 PROTEIN"/>
    <property type="match status" value="1"/>
</dbReference>
<dbReference type="PRINTS" id="PR00420">
    <property type="entry name" value="RNGMNOXGNASE"/>
</dbReference>
<evidence type="ECO:0000313" key="3">
    <source>
        <dbReference type="Proteomes" id="UP000198226"/>
    </source>
</evidence>